<sequence length="209" mass="24522">MEKLIQLIVNIKKNREVRETINFRIQEFQKTTEKSTNEILKELCFCILTANFNAEKSIKIQEEINDGLLTFSESKLAKELKKSGHRFPNIRAKYIVEARMHEESINRIILSPGDEQEQRDWLAKNIKGIGYKEASHFLRNIGFTDLAIIDFHIIDLLTRLELIQKPKNLGKKKYLEIEKLLRNASIKLNMNLAELDLYMWYAETGKILK</sequence>
<protein>
    <submittedName>
        <fullName evidence="1">N-glycosylase/DNA lyase</fullName>
    </submittedName>
</protein>
<evidence type="ECO:0000313" key="1">
    <source>
        <dbReference type="EMBL" id="TKY91874.1"/>
    </source>
</evidence>
<accession>A0AC61SB38</accession>
<evidence type="ECO:0000313" key="2">
    <source>
        <dbReference type="Proteomes" id="UP000315423"/>
    </source>
</evidence>
<dbReference type="EMBL" id="QYBA01000115">
    <property type="protein sequence ID" value="TKY91874.1"/>
    <property type="molecule type" value="Genomic_DNA"/>
</dbReference>
<organism evidence="1 2">
    <name type="scientific">Candidatus Methanomarinus sp</name>
    <dbReference type="NCBI Taxonomy" id="3386244"/>
    <lineage>
        <taxon>Archaea</taxon>
        <taxon>Methanobacteriati</taxon>
        <taxon>Methanobacteriota</taxon>
        <taxon>Stenosarchaea group</taxon>
        <taxon>Methanomicrobia</taxon>
        <taxon>Methanosarcinales</taxon>
        <taxon>ANME-2 cluster</taxon>
        <taxon>Candidatus Methanocomedenaceae</taxon>
        <taxon>Candidatus Methanomarinus</taxon>
    </lineage>
</organism>
<proteinExistence type="predicted"/>
<gene>
    <name evidence="1" type="ORF">C5S46_03540</name>
</gene>
<dbReference type="Proteomes" id="UP000315423">
    <property type="component" value="Unassembled WGS sequence"/>
</dbReference>
<comment type="caution">
    <text evidence="1">The sequence shown here is derived from an EMBL/GenBank/DDBJ whole genome shotgun (WGS) entry which is preliminary data.</text>
</comment>
<name>A0AC61SB38_9EURY</name>
<keyword evidence="1" id="KW-0456">Lyase</keyword>
<reference evidence="1" key="1">
    <citation type="submission" date="2018-09" db="EMBL/GenBank/DDBJ databases">
        <title>A genomic encyclopedia of anaerobic methanotrophic archaea.</title>
        <authorList>
            <person name="Skennerton C.T."/>
            <person name="Chadwick G.L."/>
            <person name="Laso-Perez R."/>
            <person name="Leu A.O."/>
            <person name="Speth D.R."/>
            <person name="Yu H."/>
            <person name="Morgan-Lang C."/>
            <person name="Hatzenpichler R."/>
            <person name="Goudeau D."/>
            <person name="Malmstrom R."/>
            <person name="Woyke T."/>
            <person name="Hallam S."/>
            <person name="Tyson G.W."/>
            <person name="Wegener G."/>
            <person name="Boetius A."/>
            <person name="Orphan V.J."/>
        </authorList>
    </citation>
    <scope>NUCLEOTIDE SEQUENCE</scope>
    <source>
        <strain evidence="1">CONS3730D10UFb2</strain>
    </source>
</reference>